<dbReference type="VEuPathDB" id="FungiDB:BO80DRAFT_187958"/>
<evidence type="ECO:0000256" key="1">
    <source>
        <dbReference type="SAM" id="MobiDB-lite"/>
    </source>
</evidence>
<name>A0A395GQ19_9EURO</name>
<protein>
    <submittedName>
        <fullName evidence="2">Uncharacterized protein</fullName>
    </submittedName>
</protein>
<keyword evidence="3" id="KW-1185">Reference proteome</keyword>
<organism evidence="2 3">
    <name type="scientific">Aspergillus ibericus CBS 121593</name>
    <dbReference type="NCBI Taxonomy" id="1448316"/>
    <lineage>
        <taxon>Eukaryota</taxon>
        <taxon>Fungi</taxon>
        <taxon>Dikarya</taxon>
        <taxon>Ascomycota</taxon>
        <taxon>Pezizomycotina</taxon>
        <taxon>Eurotiomycetes</taxon>
        <taxon>Eurotiomycetidae</taxon>
        <taxon>Eurotiales</taxon>
        <taxon>Aspergillaceae</taxon>
        <taxon>Aspergillus</taxon>
        <taxon>Aspergillus subgen. Circumdati</taxon>
    </lineage>
</organism>
<feature type="region of interest" description="Disordered" evidence="1">
    <location>
        <begin position="21"/>
        <end position="47"/>
    </location>
</feature>
<proteinExistence type="predicted"/>
<dbReference type="RefSeq" id="XP_025571939.1">
    <property type="nucleotide sequence ID" value="XM_025714086.1"/>
</dbReference>
<dbReference type="GeneID" id="37218951"/>
<gene>
    <name evidence="2" type="ORF">BO80DRAFT_187958</name>
</gene>
<dbReference type="AlphaFoldDB" id="A0A395GQ19"/>
<evidence type="ECO:0000313" key="3">
    <source>
        <dbReference type="Proteomes" id="UP000249402"/>
    </source>
</evidence>
<dbReference type="Proteomes" id="UP000249402">
    <property type="component" value="Unassembled WGS sequence"/>
</dbReference>
<accession>A0A395GQ19</accession>
<reference evidence="2 3" key="1">
    <citation type="submission" date="2018-02" db="EMBL/GenBank/DDBJ databases">
        <title>The genomes of Aspergillus section Nigri reveals drivers in fungal speciation.</title>
        <authorList>
            <consortium name="DOE Joint Genome Institute"/>
            <person name="Vesth T.C."/>
            <person name="Nybo J."/>
            <person name="Theobald S."/>
            <person name="Brandl J."/>
            <person name="Frisvad J.C."/>
            <person name="Nielsen K.F."/>
            <person name="Lyhne E.K."/>
            <person name="Kogle M.E."/>
            <person name="Kuo A."/>
            <person name="Riley R."/>
            <person name="Clum A."/>
            <person name="Nolan M."/>
            <person name="Lipzen A."/>
            <person name="Salamov A."/>
            <person name="Henrissat B."/>
            <person name="Wiebenga A."/>
            <person name="De vries R.P."/>
            <person name="Grigoriev I.V."/>
            <person name="Mortensen U.H."/>
            <person name="Andersen M.R."/>
            <person name="Baker S.E."/>
        </authorList>
    </citation>
    <scope>NUCLEOTIDE SEQUENCE [LARGE SCALE GENOMIC DNA]</scope>
    <source>
        <strain evidence="2 3">CBS 121593</strain>
    </source>
</reference>
<sequence>MGVLGFRGPCETTKLCQKSRGGTGIAESEENGREAKERAQNGKRNLDGRRCGSAATGIGRFSPRVIAGRRLRGPRLARACLRDECLIFTASILIGTHLVDSLPSDRGSSSSYSVRRTRKEHRVCLGRGCPGQLTNLGPTMQPPSLCDSACMTALQAHPRRKHSIHFHDCSIHP</sequence>
<evidence type="ECO:0000313" key="2">
    <source>
        <dbReference type="EMBL" id="RAK97611.1"/>
    </source>
</evidence>
<feature type="compositionally biased region" description="Basic and acidic residues" evidence="1">
    <location>
        <begin position="30"/>
        <end position="47"/>
    </location>
</feature>
<dbReference type="EMBL" id="KZ824461">
    <property type="protein sequence ID" value="RAK97611.1"/>
    <property type="molecule type" value="Genomic_DNA"/>
</dbReference>